<protein>
    <submittedName>
        <fullName evidence="2">Anti-anti-sigma factor</fullName>
    </submittedName>
</protein>
<dbReference type="Proteomes" id="UP000542742">
    <property type="component" value="Unassembled WGS sequence"/>
</dbReference>
<dbReference type="Gene3D" id="3.30.750.24">
    <property type="entry name" value="STAS domain"/>
    <property type="match status" value="1"/>
</dbReference>
<dbReference type="AlphaFoldDB" id="A0A7W7G4U6"/>
<feature type="domain" description="STAS" evidence="1">
    <location>
        <begin position="5"/>
        <end position="121"/>
    </location>
</feature>
<organism evidence="2 3">
    <name type="scientific">Paractinoplanes abujensis</name>
    <dbReference type="NCBI Taxonomy" id="882441"/>
    <lineage>
        <taxon>Bacteria</taxon>
        <taxon>Bacillati</taxon>
        <taxon>Actinomycetota</taxon>
        <taxon>Actinomycetes</taxon>
        <taxon>Micromonosporales</taxon>
        <taxon>Micromonosporaceae</taxon>
        <taxon>Paractinoplanes</taxon>
    </lineage>
</organism>
<comment type="caution">
    <text evidence="2">The sequence shown here is derived from an EMBL/GenBank/DDBJ whole genome shotgun (WGS) entry which is preliminary data.</text>
</comment>
<name>A0A7W7G4U6_9ACTN</name>
<sequence>MDFSIERDTDRAGKTTYLLLGGDFDRSAHRDLRRALKEAFSRARQGRVVLDMARVDELSSECVEVLLTGYTHALRGGHGYEVTNARGHVRLLLEATGLCPRREDDTLYAPVWLTGDVADAV</sequence>
<dbReference type="PROSITE" id="PS50801">
    <property type="entry name" value="STAS"/>
    <property type="match status" value="1"/>
</dbReference>
<dbReference type="CDD" id="cd07043">
    <property type="entry name" value="STAS_anti-anti-sigma_factors"/>
    <property type="match status" value="1"/>
</dbReference>
<evidence type="ECO:0000313" key="2">
    <source>
        <dbReference type="EMBL" id="MBB4696277.1"/>
    </source>
</evidence>
<dbReference type="RefSeq" id="WP_184954531.1">
    <property type="nucleotide sequence ID" value="NZ_BOMC01000059.1"/>
</dbReference>
<gene>
    <name evidence="2" type="ORF">BKA14_006425</name>
</gene>
<dbReference type="Pfam" id="PF13466">
    <property type="entry name" value="STAS_2"/>
    <property type="match status" value="1"/>
</dbReference>
<evidence type="ECO:0000313" key="3">
    <source>
        <dbReference type="Proteomes" id="UP000542742"/>
    </source>
</evidence>
<evidence type="ECO:0000259" key="1">
    <source>
        <dbReference type="PROSITE" id="PS50801"/>
    </source>
</evidence>
<dbReference type="InterPro" id="IPR036513">
    <property type="entry name" value="STAS_dom_sf"/>
</dbReference>
<keyword evidence="3" id="KW-1185">Reference proteome</keyword>
<proteinExistence type="predicted"/>
<dbReference type="InterPro" id="IPR058548">
    <property type="entry name" value="MlaB-like_STAS"/>
</dbReference>
<dbReference type="InterPro" id="IPR002645">
    <property type="entry name" value="STAS_dom"/>
</dbReference>
<reference evidence="2 3" key="1">
    <citation type="submission" date="2020-08" db="EMBL/GenBank/DDBJ databases">
        <title>Sequencing the genomes of 1000 actinobacteria strains.</title>
        <authorList>
            <person name="Klenk H.-P."/>
        </authorList>
    </citation>
    <scope>NUCLEOTIDE SEQUENCE [LARGE SCALE GENOMIC DNA]</scope>
    <source>
        <strain evidence="2 3">DSM 45518</strain>
    </source>
</reference>
<dbReference type="EMBL" id="JACHMF010000001">
    <property type="protein sequence ID" value="MBB4696277.1"/>
    <property type="molecule type" value="Genomic_DNA"/>
</dbReference>
<dbReference type="SUPFAM" id="SSF52091">
    <property type="entry name" value="SpoIIaa-like"/>
    <property type="match status" value="1"/>
</dbReference>
<accession>A0A7W7G4U6</accession>